<evidence type="ECO:0000313" key="2">
    <source>
        <dbReference type="EMBL" id="NEK96032.1"/>
    </source>
</evidence>
<accession>A0A6P0HBH0</accession>
<dbReference type="EMBL" id="JAAGWB010000055">
    <property type="protein sequence ID" value="NEN52920.1"/>
    <property type="molecule type" value="Genomic_DNA"/>
</dbReference>
<evidence type="ECO:0000259" key="1">
    <source>
        <dbReference type="Pfam" id="PF13649"/>
    </source>
</evidence>
<dbReference type="Gene3D" id="3.40.50.150">
    <property type="entry name" value="Vaccinia Virus protein VP39"/>
    <property type="match status" value="1"/>
</dbReference>
<dbReference type="CDD" id="cd02440">
    <property type="entry name" value="AdoMet_MTases"/>
    <property type="match status" value="1"/>
</dbReference>
<dbReference type="Proteomes" id="UP000471152">
    <property type="component" value="Unassembled WGS sequence"/>
</dbReference>
<proteinExistence type="predicted"/>
<dbReference type="GO" id="GO:0008168">
    <property type="term" value="F:methyltransferase activity"/>
    <property type="evidence" value="ECO:0007669"/>
    <property type="project" value="UniProtKB-KW"/>
</dbReference>
<protein>
    <submittedName>
        <fullName evidence="3">Class I SAM-dependent methyltransferase</fullName>
    </submittedName>
</protein>
<dbReference type="RefSeq" id="WP_163612724.1">
    <property type="nucleotide sequence ID" value="NZ_JAAGWB010000055.1"/>
</dbReference>
<reference evidence="3 5" key="2">
    <citation type="submission" date="2020-02" db="EMBL/GenBank/DDBJ databases">
        <title>The WGS of Modestobacter muralis DSM 100205.</title>
        <authorList>
            <person name="Jiang Z."/>
        </authorList>
    </citation>
    <scope>NUCLEOTIDE SEQUENCE [LARGE SCALE GENOMIC DNA]</scope>
    <source>
        <strain evidence="3 5">DSM 100205</strain>
    </source>
</reference>
<feature type="domain" description="Methyltransferase" evidence="1">
    <location>
        <begin position="57"/>
        <end position="154"/>
    </location>
</feature>
<dbReference type="InterPro" id="IPR029063">
    <property type="entry name" value="SAM-dependent_MTases_sf"/>
</dbReference>
<dbReference type="SUPFAM" id="SSF53335">
    <property type="entry name" value="S-adenosyl-L-methionine-dependent methyltransferases"/>
    <property type="match status" value="1"/>
</dbReference>
<evidence type="ECO:0000313" key="3">
    <source>
        <dbReference type="EMBL" id="NEN52920.1"/>
    </source>
</evidence>
<reference evidence="2 4" key="1">
    <citation type="submission" date="2020-01" db="EMBL/GenBank/DDBJ databases">
        <title>the WGS Modestobacter muralis CPCC 204518.</title>
        <authorList>
            <person name="Jiang Z."/>
        </authorList>
    </citation>
    <scope>NUCLEOTIDE SEQUENCE [LARGE SCALE GENOMIC DNA]</scope>
    <source>
        <strain evidence="2 4">DSM 100205</strain>
    </source>
</reference>
<evidence type="ECO:0000313" key="5">
    <source>
        <dbReference type="Proteomes" id="UP000471152"/>
    </source>
</evidence>
<dbReference type="GO" id="GO:0032259">
    <property type="term" value="P:methylation"/>
    <property type="evidence" value="ECO:0007669"/>
    <property type="project" value="UniProtKB-KW"/>
</dbReference>
<dbReference type="InterPro" id="IPR050508">
    <property type="entry name" value="Methyltransf_Superfamily"/>
</dbReference>
<sequence length="241" mass="26723">MAVDGDMLAAQVAQGRALNGSFDDDPEQYDDLRAAGHMARRRVAFFSMAVHRTPGPVVELGCGTGTLLRQLAAAHPDRSFLGVEPLANYVDFARREAAALGLSNVRFEAATGEVLGTVVPPGSAGLVISVDALHHVQDLDRVVDEVFTATRRSGRWVAMEPDRLHPYVLAYHVLTEGERTFPARDFLRRARSRGWALVRRRRLFTYPSGVARVPGWAARLERRWEHRPFLAGAIVHDLVRP</sequence>
<evidence type="ECO:0000313" key="4">
    <source>
        <dbReference type="Proteomes" id="UP000468828"/>
    </source>
</evidence>
<dbReference type="Pfam" id="PF13649">
    <property type="entry name" value="Methyltransf_25"/>
    <property type="match status" value="1"/>
</dbReference>
<dbReference type="PANTHER" id="PTHR42912:SF93">
    <property type="entry name" value="N6-ADENOSINE-METHYLTRANSFERASE TMT1A"/>
    <property type="match status" value="1"/>
</dbReference>
<dbReference type="InterPro" id="IPR041698">
    <property type="entry name" value="Methyltransf_25"/>
</dbReference>
<gene>
    <name evidence="3" type="ORF">G3R41_18605</name>
    <name evidence="2" type="ORF">GCU67_17955</name>
</gene>
<dbReference type="EMBL" id="JAAGWH010000053">
    <property type="protein sequence ID" value="NEK96032.1"/>
    <property type="molecule type" value="Genomic_DNA"/>
</dbReference>
<dbReference type="AlphaFoldDB" id="A0A6P0HBH0"/>
<keyword evidence="4" id="KW-1185">Reference proteome</keyword>
<keyword evidence="3" id="KW-0489">Methyltransferase</keyword>
<keyword evidence="3" id="KW-0808">Transferase</keyword>
<comment type="caution">
    <text evidence="3">The sequence shown here is derived from an EMBL/GenBank/DDBJ whole genome shotgun (WGS) entry which is preliminary data.</text>
</comment>
<dbReference type="PANTHER" id="PTHR42912">
    <property type="entry name" value="METHYLTRANSFERASE"/>
    <property type="match status" value="1"/>
</dbReference>
<name>A0A6P0HBH0_9ACTN</name>
<organism evidence="3 5">
    <name type="scientific">Modestobacter muralis</name>
    <dbReference type="NCBI Taxonomy" id="1608614"/>
    <lineage>
        <taxon>Bacteria</taxon>
        <taxon>Bacillati</taxon>
        <taxon>Actinomycetota</taxon>
        <taxon>Actinomycetes</taxon>
        <taxon>Geodermatophilales</taxon>
        <taxon>Geodermatophilaceae</taxon>
        <taxon>Modestobacter</taxon>
    </lineage>
</organism>
<dbReference type="Proteomes" id="UP000468828">
    <property type="component" value="Unassembled WGS sequence"/>
</dbReference>